<evidence type="ECO:0000256" key="1">
    <source>
        <dbReference type="ARBA" id="ARBA00006445"/>
    </source>
</evidence>
<dbReference type="InterPro" id="IPR036322">
    <property type="entry name" value="WD40_repeat_dom_sf"/>
</dbReference>
<feature type="repeat" description="WD" evidence="8">
    <location>
        <begin position="213"/>
        <end position="254"/>
    </location>
</feature>
<dbReference type="OrthoDB" id="10263272at2759"/>
<feature type="region of interest" description="Disordered" evidence="9">
    <location>
        <begin position="32"/>
        <end position="54"/>
    </location>
</feature>
<keyword evidence="4" id="KW-0677">Repeat</keyword>
<feature type="domain" description="CDC20/Fizzy WD40" evidence="10">
    <location>
        <begin position="162"/>
        <end position="459"/>
    </location>
</feature>
<dbReference type="STRING" id="105231.A0A1Y1IJ93"/>
<dbReference type="PROSITE" id="PS50082">
    <property type="entry name" value="WD_REPEATS_2"/>
    <property type="match status" value="3"/>
</dbReference>
<protein>
    <submittedName>
        <fullName evidence="11">Anaphase promoting complex</fullName>
    </submittedName>
</protein>
<dbReference type="OMA" id="RQVRTMN"/>
<evidence type="ECO:0000256" key="4">
    <source>
        <dbReference type="ARBA" id="ARBA00022737"/>
    </source>
</evidence>
<keyword evidence="5" id="KW-0498">Mitosis</keyword>
<dbReference type="GO" id="GO:0005680">
    <property type="term" value="C:anaphase-promoting complex"/>
    <property type="evidence" value="ECO:0000318"/>
    <property type="project" value="GO_Central"/>
</dbReference>
<comment type="function">
    <text evidence="7">Component of the anaphase promoting complex/cyclosome (APC/C), a cell cycle-regulated E3 ubiquitin-protein ligase complex that controls progression through mitosis and the G1 phase of the cell cycle.</text>
</comment>
<dbReference type="Proteomes" id="UP000054558">
    <property type="component" value="Unassembled WGS sequence"/>
</dbReference>
<evidence type="ECO:0000259" key="10">
    <source>
        <dbReference type="Pfam" id="PF24807"/>
    </source>
</evidence>
<dbReference type="PANTHER" id="PTHR19918">
    <property type="entry name" value="CELL DIVISION CYCLE 20 CDC20 FIZZY -RELATED"/>
    <property type="match status" value="1"/>
</dbReference>
<dbReference type="InterPro" id="IPR033010">
    <property type="entry name" value="Cdc20/Fizzy"/>
</dbReference>
<dbReference type="GO" id="GO:1990757">
    <property type="term" value="F:ubiquitin ligase activator activity"/>
    <property type="evidence" value="ECO:0000318"/>
    <property type="project" value="GO_Central"/>
</dbReference>
<organism evidence="11 12">
    <name type="scientific">Klebsormidium nitens</name>
    <name type="common">Green alga</name>
    <name type="synonym">Ulothrix nitens</name>
    <dbReference type="NCBI Taxonomy" id="105231"/>
    <lineage>
        <taxon>Eukaryota</taxon>
        <taxon>Viridiplantae</taxon>
        <taxon>Streptophyta</taxon>
        <taxon>Klebsormidiophyceae</taxon>
        <taxon>Klebsormidiales</taxon>
        <taxon>Klebsormidiaceae</taxon>
        <taxon>Klebsormidium</taxon>
    </lineage>
</organism>
<feature type="repeat" description="WD" evidence="8">
    <location>
        <begin position="428"/>
        <end position="469"/>
    </location>
</feature>
<evidence type="ECO:0000256" key="2">
    <source>
        <dbReference type="ARBA" id="ARBA00022574"/>
    </source>
</evidence>
<evidence type="ECO:0000256" key="6">
    <source>
        <dbReference type="ARBA" id="ARBA00023306"/>
    </source>
</evidence>
<comment type="similarity">
    <text evidence="1">Belongs to the WD repeat CDC20/Fizzy family.</text>
</comment>
<keyword evidence="2 8" id="KW-0853">WD repeat</keyword>
<evidence type="ECO:0000256" key="5">
    <source>
        <dbReference type="ARBA" id="ARBA00022776"/>
    </source>
</evidence>
<evidence type="ECO:0000256" key="3">
    <source>
        <dbReference type="ARBA" id="ARBA00022618"/>
    </source>
</evidence>
<keyword evidence="3" id="KW-0132">Cell division</keyword>
<evidence type="ECO:0000313" key="11">
    <source>
        <dbReference type="EMBL" id="GAQ89211.1"/>
    </source>
</evidence>
<keyword evidence="12" id="KW-1185">Reference proteome</keyword>
<dbReference type="SUPFAM" id="SSF50978">
    <property type="entry name" value="WD40 repeat-like"/>
    <property type="match status" value="1"/>
</dbReference>
<keyword evidence="6" id="KW-0131">Cell cycle</keyword>
<accession>A0A1Y1IJ93</accession>
<dbReference type="GO" id="GO:1905786">
    <property type="term" value="P:positive regulation of anaphase-promoting complex-dependent catabolic process"/>
    <property type="evidence" value="ECO:0000318"/>
    <property type="project" value="GO_Central"/>
</dbReference>
<evidence type="ECO:0000256" key="9">
    <source>
        <dbReference type="SAM" id="MobiDB-lite"/>
    </source>
</evidence>
<evidence type="ECO:0000313" key="12">
    <source>
        <dbReference type="Proteomes" id="UP000054558"/>
    </source>
</evidence>
<dbReference type="PANTHER" id="PTHR19918:SF8">
    <property type="entry name" value="FI02843P"/>
    <property type="match status" value="1"/>
</dbReference>
<dbReference type="InterPro" id="IPR001680">
    <property type="entry name" value="WD40_rpt"/>
</dbReference>
<evidence type="ECO:0000256" key="7">
    <source>
        <dbReference type="ARBA" id="ARBA00023425"/>
    </source>
</evidence>
<dbReference type="InterPro" id="IPR015943">
    <property type="entry name" value="WD40/YVTN_repeat-like_dom_sf"/>
</dbReference>
<sequence length="491" mass="53687">MMYKTPVKTPLGKACRERRAAMEEEMMSPPLMMHKSGRRTPMKTPKAKTPQGDRFIPSRRELDLDVAHFNLMRDSAKENAFNSHLDIVSPTKEEYKKQLAGSLLQVDQNKEHCKILAFKNKAPAPPEGFENPMRVLYSQNAAGARPAKKAFRHIPSAPDRILDAPELLDDYYLNLLDWSARNTVAVALGSTVYLWDAGSGSIQQLMDVGGEDTDDQSDYITSVAWAGDGKHLAVGLGSSEVQLWDCEAIRQVRSLRGHSARVGALSWSGPTLSSGGRDSLILNHDVRLREHVTACMTGAHEQEICGLKWSPSGAQLASGGNDNLLHVWDAAQSAAPLHRMNQHQAAVKALAWCPFQANLLASGGGTADRCIKFWNTNTGACLNSIDTHSQVCALQWSPTERELLSSHGFSQNQLCLWKYPSMAKVAELTGHTARVLHLALSPDGTTVASAAADETLRFWKVFASSEATNPKAKAAAKAQDSRSGLRSINIR</sequence>
<feature type="repeat" description="WD" evidence="8">
    <location>
        <begin position="297"/>
        <end position="329"/>
    </location>
</feature>
<dbReference type="EMBL" id="DF237446">
    <property type="protein sequence ID" value="GAQ89211.1"/>
    <property type="molecule type" value="Genomic_DNA"/>
</dbReference>
<dbReference type="Pfam" id="PF24807">
    <property type="entry name" value="WD40_CDC20-Fz"/>
    <property type="match status" value="1"/>
</dbReference>
<dbReference type="GO" id="GO:0010997">
    <property type="term" value="F:anaphase-promoting complex binding"/>
    <property type="evidence" value="ECO:0000318"/>
    <property type="project" value="GO_Central"/>
</dbReference>
<dbReference type="GO" id="GO:0031145">
    <property type="term" value="P:anaphase-promoting complex-dependent catabolic process"/>
    <property type="evidence" value="ECO:0000318"/>
    <property type="project" value="GO_Central"/>
</dbReference>
<dbReference type="AlphaFoldDB" id="A0A1Y1IJ93"/>
<name>A0A1Y1IJ93_KLENI</name>
<dbReference type="Gene3D" id="2.130.10.10">
    <property type="entry name" value="YVTN repeat-like/Quinoprotein amine dehydrogenase"/>
    <property type="match status" value="1"/>
</dbReference>
<dbReference type="InterPro" id="IPR056150">
    <property type="entry name" value="WD40_CDC20-Fz"/>
</dbReference>
<gene>
    <name evidence="11" type="ORF">KFL_004970080</name>
</gene>
<dbReference type="SMART" id="SM00320">
    <property type="entry name" value="WD40"/>
    <property type="match status" value="7"/>
</dbReference>
<proteinExistence type="inferred from homology"/>
<dbReference type="GO" id="GO:0051301">
    <property type="term" value="P:cell division"/>
    <property type="evidence" value="ECO:0007669"/>
    <property type="project" value="UniProtKB-KW"/>
</dbReference>
<evidence type="ECO:0000256" key="8">
    <source>
        <dbReference type="PROSITE-ProRule" id="PRU00221"/>
    </source>
</evidence>
<dbReference type="CDD" id="cd00200">
    <property type="entry name" value="WD40"/>
    <property type="match status" value="1"/>
</dbReference>
<dbReference type="PROSITE" id="PS50294">
    <property type="entry name" value="WD_REPEATS_REGION"/>
    <property type="match status" value="2"/>
</dbReference>
<reference evidence="11 12" key="1">
    <citation type="journal article" date="2014" name="Nat. Commun.">
        <title>Klebsormidium flaccidum genome reveals primary factors for plant terrestrial adaptation.</title>
        <authorList>
            <person name="Hori K."/>
            <person name="Maruyama F."/>
            <person name="Fujisawa T."/>
            <person name="Togashi T."/>
            <person name="Yamamoto N."/>
            <person name="Seo M."/>
            <person name="Sato S."/>
            <person name="Yamada T."/>
            <person name="Mori H."/>
            <person name="Tajima N."/>
            <person name="Moriyama T."/>
            <person name="Ikeuchi M."/>
            <person name="Watanabe M."/>
            <person name="Wada H."/>
            <person name="Kobayashi K."/>
            <person name="Saito M."/>
            <person name="Masuda T."/>
            <person name="Sasaki-Sekimoto Y."/>
            <person name="Mashiguchi K."/>
            <person name="Awai K."/>
            <person name="Shimojima M."/>
            <person name="Masuda S."/>
            <person name="Iwai M."/>
            <person name="Nobusawa T."/>
            <person name="Narise T."/>
            <person name="Kondo S."/>
            <person name="Saito H."/>
            <person name="Sato R."/>
            <person name="Murakawa M."/>
            <person name="Ihara Y."/>
            <person name="Oshima-Yamada Y."/>
            <person name="Ohtaka K."/>
            <person name="Satoh M."/>
            <person name="Sonobe K."/>
            <person name="Ishii M."/>
            <person name="Ohtani R."/>
            <person name="Kanamori-Sato M."/>
            <person name="Honoki R."/>
            <person name="Miyazaki D."/>
            <person name="Mochizuki H."/>
            <person name="Umetsu J."/>
            <person name="Higashi K."/>
            <person name="Shibata D."/>
            <person name="Kamiya Y."/>
            <person name="Sato N."/>
            <person name="Nakamura Y."/>
            <person name="Tabata S."/>
            <person name="Ida S."/>
            <person name="Kurokawa K."/>
            <person name="Ohta H."/>
        </authorList>
    </citation>
    <scope>NUCLEOTIDE SEQUENCE [LARGE SCALE GENOMIC DNA]</scope>
    <source>
        <strain evidence="11 12">NIES-2285</strain>
    </source>
</reference>